<dbReference type="EMBL" id="NIQC01000001">
    <property type="protein sequence ID" value="OWZ85027.1"/>
    <property type="molecule type" value="Genomic_DNA"/>
</dbReference>
<feature type="transmembrane region" description="Helical" evidence="5">
    <location>
        <begin position="232"/>
        <end position="252"/>
    </location>
</feature>
<dbReference type="Pfam" id="PF00999">
    <property type="entry name" value="Na_H_Exchanger"/>
    <property type="match status" value="1"/>
</dbReference>
<feature type="transmembrane region" description="Helical" evidence="5">
    <location>
        <begin position="35"/>
        <end position="55"/>
    </location>
</feature>
<dbReference type="InterPro" id="IPR006153">
    <property type="entry name" value="Cation/H_exchanger_TM"/>
</dbReference>
<dbReference type="Proteomes" id="UP000214588">
    <property type="component" value="Unassembled WGS sequence"/>
</dbReference>
<protein>
    <recommendedName>
        <fullName evidence="6">Cation/H+ exchanger transmembrane domain-containing protein</fullName>
    </recommendedName>
</protein>
<dbReference type="PANTHER" id="PTHR43021:SF2">
    <property type="entry name" value="CATION_H+ EXCHANGER DOMAIN-CONTAINING PROTEIN"/>
    <property type="match status" value="1"/>
</dbReference>
<feature type="transmembrane region" description="Helical" evidence="5">
    <location>
        <begin position="126"/>
        <end position="146"/>
    </location>
</feature>
<gene>
    <name evidence="7" type="ORF">CDO51_01115</name>
</gene>
<keyword evidence="8" id="KW-1185">Reference proteome</keyword>
<dbReference type="GO" id="GO:0015297">
    <property type="term" value="F:antiporter activity"/>
    <property type="evidence" value="ECO:0007669"/>
    <property type="project" value="InterPro"/>
</dbReference>
<dbReference type="RefSeq" id="WP_089022450.1">
    <property type="nucleotide sequence ID" value="NZ_NIQC01000001.1"/>
</dbReference>
<keyword evidence="3 5" id="KW-1133">Transmembrane helix</keyword>
<dbReference type="AlphaFoldDB" id="A0A226C3M2"/>
<feature type="transmembrane region" description="Helical" evidence="5">
    <location>
        <begin position="158"/>
        <end position="182"/>
    </location>
</feature>
<feature type="transmembrane region" description="Helical" evidence="5">
    <location>
        <begin position="340"/>
        <end position="360"/>
    </location>
</feature>
<proteinExistence type="predicted"/>
<evidence type="ECO:0000256" key="3">
    <source>
        <dbReference type="ARBA" id="ARBA00022989"/>
    </source>
</evidence>
<evidence type="ECO:0000313" key="7">
    <source>
        <dbReference type="EMBL" id="OWZ85027.1"/>
    </source>
</evidence>
<feature type="transmembrane region" description="Helical" evidence="5">
    <location>
        <begin position="67"/>
        <end position="85"/>
    </location>
</feature>
<organism evidence="7 8">
    <name type="scientific">Natranaerobius trueperi</name>
    <dbReference type="NCBI Taxonomy" id="759412"/>
    <lineage>
        <taxon>Bacteria</taxon>
        <taxon>Bacillati</taxon>
        <taxon>Bacillota</taxon>
        <taxon>Clostridia</taxon>
        <taxon>Natranaerobiales</taxon>
        <taxon>Natranaerobiaceae</taxon>
        <taxon>Natranaerobius</taxon>
    </lineage>
</organism>
<name>A0A226C3M2_9FIRM</name>
<feature type="transmembrane region" description="Helical" evidence="5">
    <location>
        <begin position="202"/>
        <end position="220"/>
    </location>
</feature>
<evidence type="ECO:0000256" key="5">
    <source>
        <dbReference type="SAM" id="Phobius"/>
    </source>
</evidence>
<keyword evidence="4 5" id="KW-0472">Membrane</keyword>
<accession>A0A226C3M2</accession>
<evidence type="ECO:0000256" key="1">
    <source>
        <dbReference type="ARBA" id="ARBA00004141"/>
    </source>
</evidence>
<dbReference type="OrthoDB" id="9778229at2"/>
<dbReference type="GO" id="GO:1902600">
    <property type="term" value="P:proton transmembrane transport"/>
    <property type="evidence" value="ECO:0007669"/>
    <property type="project" value="InterPro"/>
</dbReference>
<sequence length="411" mass="43989">MEVFSHLNLAIDSQALGIAVVLLLGLCGGRIIQKFSFPMVVGYIIIGLILGPSVLNIIPEELNNELEVVKVLGLGMIALMIGSELELDKIRGMAKSIFGITIVQFIGAFLSVFLVMYYVMDFSLPVSLLLGALSPATAPASPVAVIREYKANGPLTKAILGVVAVDDALTVVVFGIVVAIVGLMFQGDPLTWYTFLEPFGEVIFSSLLGLLTAILFIIVLNKFLYNQDKYQTLVILIGLALLNSGASSSLGLSPLLTNMVTGFVVANLYENPKVIQRFEEIELPVYIMFFTLTGATLDLEVLANNWVPALILFLTRAVGKVGGAFIGARMYGANKNIQKYLGFAMLSKAGVTIGLLMIIQERFPEVASVLTVLVLANVTLAELTGPLGTRHALVASGEANVISDKESETSA</sequence>
<evidence type="ECO:0000256" key="4">
    <source>
        <dbReference type="ARBA" id="ARBA00023136"/>
    </source>
</evidence>
<dbReference type="Gene3D" id="1.20.1530.20">
    <property type="match status" value="1"/>
</dbReference>
<feature type="domain" description="Cation/H+ exchanger transmembrane" evidence="6">
    <location>
        <begin position="23"/>
        <end position="376"/>
    </location>
</feature>
<reference evidence="7 8" key="1">
    <citation type="submission" date="2017-06" db="EMBL/GenBank/DDBJ databases">
        <title>Draft Genome Sequence of Natranaerobius trueperi halophilic, alkalithermophilic bacteria from soda lakes.</title>
        <authorList>
            <person name="Zhao B."/>
        </authorList>
    </citation>
    <scope>NUCLEOTIDE SEQUENCE [LARGE SCALE GENOMIC DNA]</scope>
    <source>
        <strain evidence="7 8">DSM 18760</strain>
    </source>
</reference>
<comment type="subcellular location">
    <subcellularLocation>
        <location evidence="1">Membrane</location>
        <topology evidence="1">Multi-pass membrane protein</topology>
    </subcellularLocation>
</comment>
<dbReference type="PANTHER" id="PTHR43021">
    <property type="entry name" value="NA(+)/H(+) ANTIPORTER-RELATED"/>
    <property type="match status" value="1"/>
</dbReference>
<comment type="caution">
    <text evidence="7">The sequence shown here is derived from an EMBL/GenBank/DDBJ whole genome shotgun (WGS) entry which is preliminary data.</text>
</comment>
<dbReference type="InterPro" id="IPR038770">
    <property type="entry name" value="Na+/solute_symporter_sf"/>
</dbReference>
<feature type="transmembrane region" description="Helical" evidence="5">
    <location>
        <begin position="6"/>
        <end position="28"/>
    </location>
</feature>
<feature type="transmembrane region" description="Helical" evidence="5">
    <location>
        <begin position="97"/>
        <end position="120"/>
    </location>
</feature>
<evidence type="ECO:0000313" key="8">
    <source>
        <dbReference type="Proteomes" id="UP000214588"/>
    </source>
</evidence>
<dbReference type="GO" id="GO:0016020">
    <property type="term" value="C:membrane"/>
    <property type="evidence" value="ECO:0007669"/>
    <property type="project" value="UniProtKB-SubCell"/>
</dbReference>
<evidence type="ECO:0000256" key="2">
    <source>
        <dbReference type="ARBA" id="ARBA00022692"/>
    </source>
</evidence>
<keyword evidence="2 5" id="KW-0812">Transmembrane</keyword>
<feature type="transmembrane region" description="Helical" evidence="5">
    <location>
        <begin position="306"/>
        <end position="328"/>
    </location>
</feature>
<evidence type="ECO:0000259" key="6">
    <source>
        <dbReference type="Pfam" id="PF00999"/>
    </source>
</evidence>